<dbReference type="AlphaFoldDB" id="X1SH67"/>
<evidence type="ECO:0000313" key="1">
    <source>
        <dbReference type="EMBL" id="GAI92323.1"/>
    </source>
</evidence>
<protein>
    <submittedName>
        <fullName evidence="1">Uncharacterized protein</fullName>
    </submittedName>
</protein>
<accession>X1SH67</accession>
<reference evidence="1" key="1">
    <citation type="journal article" date="2014" name="Front. Microbiol.">
        <title>High frequency of phylogenetically diverse reductive dehalogenase-homologous genes in deep subseafloor sedimentary metagenomes.</title>
        <authorList>
            <person name="Kawai M."/>
            <person name="Futagami T."/>
            <person name="Toyoda A."/>
            <person name="Takaki Y."/>
            <person name="Nishi S."/>
            <person name="Hori S."/>
            <person name="Arai W."/>
            <person name="Tsubouchi T."/>
            <person name="Morono Y."/>
            <person name="Uchiyama I."/>
            <person name="Ito T."/>
            <person name="Fujiyama A."/>
            <person name="Inagaki F."/>
            <person name="Takami H."/>
        </authorList>
    </citation>
    <scope>NUCLEOTIDE SEQUENCE</scope>
    <source>
        <strain evidence="1">Expedition CK06-06</strain>
    </source>
</reference>
<comment type="caution">
    <text evidence="1">The sequence shown here is derived from an EMBL/GenBank/DDBJ whole genome shotgun (WGS) entry which is preliminary data.</text>
</comment>
<sequence length="44" mass="5355">MKFRYRIKVRALGREWVWQWGDSNSVKAVPYFFNDNPKRLPKGI</sequence>
<name>X1SH67_9ZZZZ</name>
<proteinExistence type="predicted"/>
<dbReference type="EMBL" id="BARW01016546">
    <property type="protein sequence ID" value="GAI92323.1"/>
    <property type="molecule type" value="Genomic_DNA"/>
</dbReference>
<gene>
    <name evidence="1" type="ORF">S12H4_28792</name>
</gene>
<organism evidence="1">
    <name type="scientific">marine sediment metagenome</name>
    <dbReference type="NCBI Taxonomy" id="412755"/>
    <lineage>
        <taxon>unclassified sequences</taxon>
        <taxon>metagenomes</taxon>
        <taxon>ecological metagenomes</taxon>
    </lineage>
</organism>